<dbReference type="Pfam" id="PF03992">
    <property type="entry name" value="ABM"/>
    <property type="match status" value="1"/>
</dbReference>
<evidence type="ECO:0000313" key="2">
    <source>
        <dbReference type="EMBL" id="KAK5575711.1"/>
    </source>
</evidence>
<feature type="domain" description="ABM" evidence="1">
    <location>
        <begin position="6"/>
        <end position="94"/>
    </location>
</feature>
<keyword evidence="3" id="KW-1185">Reference proteome</keyword>
<dbReference type="InterPro" id="IPR007138">
    <property type="entry name" value="ABM_dom"/>
</dbReference>
<dbReference type="InterPro" id="IPR050744">
    <property type="entry name" value="AI-2_Isomerase_LsrG"/>
</dbReference>
<dbReference type="InterPro" id="IPR011008">
    <property type="entry name" value="Dimeric_a/b-barrel"/>
</dbReference>
<dbReference type="PANTHER" id="PTHR33336:SF3">
    <property type="entry name" value="ABM DOMAIN-CONTAINING PROTEIN"/>
    <property type="match status" value="1"/>
</dbReference>
<proteinExistence type="predicted"/>
<dbReference type="PROSITE" id="PS51725">
    <property type="entry name" value="ABM"/>
    <property type="match status" value="1"/>
</dbReference>
<dbReference type="PANTHER" id="PTHR33336">
    <property type="entry name" value="QUINOL MONOOXYGENASE YGIN-RELATED"/>
    <property type="match status" value="1"/>
</dbReference>
<sequence>MSSTQINIFATSIVKPEFNNEFIDFFKTLVQESRKEEGIIKYDLNQDSSDPNVFYIYEEYKSEEALEFHKTTPHFLSMIKFTEGKIVDLQIKILKPIE</sequence>
<dbReference type="AlphaFoldDB" id="A0AAN7TTN3"/>
<evidence type="ECO:0000259" key="1">
    <source>
        <dbReference type="PROSITE" id="PS51725"/>
    </source>
</evidence>
<dbReference type="Proteomes" id="UP001344447">
    <property type="component" value="Unassembled WGS sequence"/>
</dbReference>
<evidence type="ECO:0000313" key="3">
    <source>
        <dbReference type="Proteomes" id="UP001344447"/>
    </source>
</evidence>
<reference evidence="2 3" key="1">
    <citation type="submission" date="2023-11" db="EMBL/GenBank/DDBJ databases">
        <title>Dfirmibasis_genome.</title>
        <authorList>
            <person name="Edelbroek B."/>
            <person name="Kjellin J."/>
            <person name="Jerlstrom-Hultqvist J."/>
            <person name="Soderbom F."/>
        </authorList>
    </citation>
    <scope>NUCLEOTIDE SEQUENCE [LARGE SCALE GENOMIC DNA]</scope>
    <source>
        <strain evidence="2 3">TNS-C-14</strain>
    </source>
</reference>
<dbReference type="GO" id="GO:0005829">
    <property type="term" value="C:cytosol"/>
    <property type="evidence" value="ECO:0007669"/>
    <property type="project" value="TreeGrafter"/>
</dbReference>
<dbReference type="Gene3D" id="3.30.70.100">
    <property type="match status" value="1"/>
</dbReference>
<gene>
    <name evidence="2" type="ORF">RB653_006845</name>
</gene>
<dbReference type="SUPFAM" id="SSF54909">
    <property type="entry name" value="Dimeric alpha+beta barrel"/>
    <property type="match status" value="1"/>
</dbReference>
<dbReference type="EMBL" id="JAVFKY010000005">
    <property type="protein sequence ID" value="KAK5575711.1"/>
    <property type="molecule type" value="Genomic_DNA"/>
</dbReference>
<organism evidence="2 3">
    <name type="scientific">Dictyostelium firmibasis</name>
    <dbReference type="NCBI Taxonomy" id="79012"/>
    <lineage>
        <taxon>Eukaryota</taxon>
        <taxon>Amoebozoa</taxon>
        <taxon>Evosea</taxon>
        <taxon>Eumycetozoa</taxon>
        <taxon>Dictyostelia</taxon>
        <taxon>Dictyosteliales</taxon>
        <taxon>Dictyosteliaceae</taxon>
        <taxon>Dictyostelium</taxon>
    </lineage>
</organism>
<comment type="caution">
    <text evidence="2">The sequence shown here is derived from an EMBL/GenBank/DDBJ whole genome shotgun (WGS) entry which is preliminary data.</text>
</comment>
<dbReference type="GO" id="GO:0016491">
    <property type="term" value="F:oxidoreductase activity"/>
    <property type="evidence" value="ECO:0007669"/>
    <property type="project" value="TreeGrafter"/>
</dbReference>
<accession>A0AAN7TTN3</accession>
<name>A0AAN7TTN3_9MYCE</name>
<protein>
    <recommendedName>
        <fullName evidence="1">ABM domain-containing protein</fullName>
    </recommendedName>
</protein>